<reference evidence="7" key="1">
    <citation type="journal article" date="2019" name="Int. J. Syst. Evol. Microbiol.">
        <title>The Global Catalogue of Microorganisms (GCM) 10K type strain sequencing project: providing services to taxonomists for standard genome sequencing and annotation.</title>
        <authorList>
            <consortium name="The Broad Institute Genomics Platform"/>
            <consortium name="The Broad Institute Genome Sequencing Center for Infectious Disease"/>
            <person name="Wu L."/>
            <person name="Ma J."/>
        </authorList>
    </citation>
    <scope>NUCLEOTIDE SEQUENCE [LARGE SCALE GENOMIC DNA]</scope>
    <source>
        <strain evidence="7">JCM 17388</strain>
    </source>
</reference>
<gene>
    <name evidence="6" type="ORF">GCM10022252_78260</name>
</gene>
<keyword evidence="7" id="KW-1185">Reference proteome</keyword>
<dbReference type="Gene3D" id="1.10.1660.10">
    <property type="match status" value="1"/>
</dbReference>
<evidence type="ECO:0000259" key="5">
    <source>
        <dbReference type="PROSITE" id="PS50937"/>
    </source>
</evidence>
<dbReference type="PRINTS" id="PR00040">
    <property type="entry name" value="HTHMERR"/>
</dbReference>
<dbReference type="EMBL" id="BAABAQ010000023">
    <property type="protein sequence ID" value="GAA4210439.1"/>
    <property type="molecule type" value="Genomic_DNA"/>
</dbReference>
<proteinExistence type="predicted"/>
<dbReference type="InterPro" id="IPR009061">
    <property type="entry name" value="DNA-bd_dom_put_sf"/>
</dbReference>
<dbReference type="InterPro" id="IPR000551">
    <property type="entry name" value="MerR-type_HTH_dom"/>
</dbReference>
<dbReference type="PROSITE" id="PS50937">
    <property type="entry name" value="HTH_MERR_2"/>
    <property type="match status" value="1"/>
</dbReference>
<feature type="domain" description="HTH merR-type" evidence="5">
    <location>
        <begin position="5"/>
        <end position="74"/>
    </location>
</feature>
<evidence type="ECO:0000313" key="6">
    <source>
        <dbReference type="EMBL" id="GAA4210439.1"/>
    </source>
</evidence>
<organism evidence="6 7">
    <name type="scientific">Streptosporangium oxazolinicum</name>
    <dbReference type="NCBI Taxonomy" id="909287"/>
    <lineage>
        <taxon>Bacteria</taxon>
        <taxon>Bacillati</taxon>
        <taxon>Actinomycetota</taxon>
        <taxon>Actinomycetes</taxon>
        <taxon>Streptosporangiales</taxon>
        <taxon>Streptosporangiaceae</taxon>
        <taxon>Streptosporangium</taxon>
    </lineage>
</organism>
<keyword evidence="4" id="KW-0804">Transcription</keyword>
<dbReference type="InterPro" id="IPR047057">
    <property type="entry name" value="MerR_fam"/>
</dbReference>
<comment type="caution">
    <text evidence="6">The sequence shown here is derived from an EMBL/GenBank/DDBJ whole genome shotgun (WGS) entry which is preliminary data.</text>
</comment>
<evidence type="ECO:0000256" key="1">
    <source>
        <dbReference type="ARBA" id="ARBA00022491"/>
    </source>
</evidence>
<dbReference type="Proteomes" id="UP001501251">
    <property type="component" value="Unassembled WGS sequence"/>
</dbReference>
<keyword evidence="3" id="KW-0238">DNA-binding</keyword>
<dbReference type="PANTHER" id="PTHR30204">
    <property type="entry name" value="REDOX-CYCLING DRUG-SENSING TRANSCRIPTIONAL ACTIVATOR SOXR"/>
    <property type="match status" value="1"/>
</dbReference>
<dbReference type="SMART" id="SM00422">
    <property type="entry name" value="HTH_MERR"/>
    <property type="match status" value="1"/>
</dbReference>
<dbReference type="Pfam" id="PF13411">
    <property type="entry name" value="MerR_1"/>
    <property type="match status" value="1"/>
</dbReference>
<keyword evidence="2" id="KW-0805">Transcription regulation</keyword>
<evidence type="ECO:0000256" key="3">
    <source>
        <dbReference type="ARBA" id="ARBA00023125"/>
    </source>
</evidence>
<dbReference type="RefSeq" id="WP_344923407.1">
    <property type="nucleotide sequence ID" value="NZ_BAABAQ010000023.1"/>
</dbReference>
<name>A0ABP8BNN6_9ACTN</name>
<sequence length="149" mass="16080">MSGEWLRTGEVAEAAGVNTQTLRYYHRRGLLEEPPRSNGGHRLYPPETVTALRVIKVAQRLGFTLGEVSELVEAAGHRHGAVDVGLRARAGVKLAEVERKIADLQLIRESLVQAMDAGCDDLLTCATNSCCPLPFSDLATRGERQAGSG</sequence>
<accession>A0ABP8BNN6</accession>
<protein>
    <submittedName>
        <fullName evidence="6">MerR family transcriptional regulator</fullName>
    </submittedName>
</protein>
<keyword evidence="1" id="KW-0678">Repressor</keyword>
<dbReference type="PANTHER" id="PTHR30204:SF69">
    <property type="entry name" value="MERR-FAMILY TRANSCRIPTIONAL REGULATOR"/>
    <property type="match status" value="1"/>
</dbReference>
<evidence type="ECO:0000256" key="2">
    <source>
        <dbReference type="ARBA" id="ARBA00023015"/>
    </source>
</evidence>
<evidence type="ECO:0000313" key="7">
    <source>
        <dbReference type="Proteomes" id="UP001501251"/>
    </source>
</evidence>
<evidence type="ECO:0000256" key="4">
    <source>
        <dbReference type="ARBA" id="ARBA00023163"/>
    </source>
</evidence>
<dbReference type="SUPFAM" id="SSF46955">
    <property type="entry name" value="Putative DNA-binding domain"/>
    <property type="match status" value="1"/>
</dbReference>